<reference evidence="8" key="1">
    <citation type="journal article" date="2023" name="Mol. Plant Microbe Interact.">
        <title>Elucidating the Obligate Nature and Biological Capacity of an Invasive Fungal Corn Pathogen.</title>
        <authorList>
            <person name="MacCready J.S."/>
            <person name="Roggenkamp E.M."/>
            <person name="Gdanetz K."/>
            <person name="Chilvers M.I."/>
        </authorList>
    </citation>
    <scope>NUCLEOTIDE SEQUENCE</scope>
    <source>
        <strain evidence="8">PM02</strain>
    </source>
</reference>
<feature type="domain" description="FAD dependent oxidoreductase" evidence="6">
    <location>
        <begin position="8"/>
        <end position="62"/>
    </location>
</feature>
<dbReference type="PANTHER" id="PTHR46720">
    <property type="entry name" value="HYDROXYLASE, PUTATIVE (AFU_ORTHOLOGUE AFUA_3G01460)-RELATED"/>
    <property type="match status" value="1"/>
</dbReference>
<dbReference type="GO" id="GO:0044550">
    <property type="term" value="P:secondary metabolite biosynthetic process"/>
    <property type="evidence" value="ECO:0007669"/>
    <property type="project" value="TreeGrafter"/>
</dbReference>
<dbReference type="PANTHER" id="PTHR46720:SF3">
    <property type="entry name" value="FAD-BINDING DOMAIN-CONTAINING PROTEIN-RELATED"/>
    <property type="match status" value="1"/>
</dbReference>
<keyword evidence="5" id="KW-0472">Membrane</keyword>
<dbReference type="AlphaFoldDB" id="A0AAD9HYJ3"/>
<keyword evidence="3" id="KW-0274">FAD</keyword>
<dbReference type="InterPro" id="IPR006076">
    <property type="entry name" value="FAD-dep_OxRdtase"/>
</dbReference>
<dbReference type="SUPFAM" id="SSF54373">
    <property type="entry name" value="FAD-linked reductases, C-terminal domain"/>
    <property type="match status" value="1"/>
</dbReference>
<keyword evidence="5" id="KW-1133">Transmembrane helix</keyword>
<dbReference type="InterPro" id="IPR051104">
    <property type="entry name" value="FAD_monoxygenase"/>
</dbReference>
<dbReference type="GO" id="GO:0071949">
    <property type="term" value="F:FAD binding"/>
    <property type="evidence" value="ECO:0007669"/>
    <property type="project" value="InterPro"/>
</dbReference>
<dbReference type="SUPFAM" id="SSF51905">
    <property type="entry name" value="FAD/NAD(P)-binding domain"/>
    <property type="match status" value="1"/>
</dbReference>
<evidence type="ECO:0000256" key="1">
    <source>
        <dbReference type="ARBA" id="ARBA00007992"/>
    </source>
</evidence>
<keyword evidence="2" id="KW-0285">Flavoprotein</keyword>
<dbReference type="Pfam" id="PF01266">
    <property type="entry name" value="DAO"/>
    <property type="match status" value="1"/>
</dbReference>
<feature type="transmembrane region" description="Helical" evidence="5">
    <location>
        <begin position="6"/>
        <end position="24"/>
    </location>
</feature>
<proteinExistence type="inferred from homology"/>
<dbReference type="GO" id="GO:0016491">
    <property type="term" value="F:oxidoreductase activity"/>
    <property type="evidence" value="ECO:0007669"/>
    <property type="project" value="UniProtKB-KW"/>
</dbReference>
<accession>A0AAD9HYJ3</accession>
<protein>
    <submittedName>
        <fullName evidence="8">Uncharacterized protein</fullName>
    </submittedName>
</protein>
<keyword evidence="5" id="KW-0812">Transmembrane</keyword>
<organism evidence="8 9">
    <name type="scientific">Phyllachora maydis</name>
    <dbReference type="NCBI Taxonomy" id="1825666"/>
    <lineage>
        <taxon>Eukaryota</taxon>
        <taxon>Fungi</taxon>
        <taxon>Dikarya</taxon>
        <taxon>Ascomycota</taxon>
        <taxon>Pezizomycotina</taxon>
        <taxon>Sordariomycetes</taxon>
        <taxon>Sordariomycetidae</taxon>
        <taxon>Phyllachorales</taxon>
        <taxon>Phyllachoraceae</taxon>
        <taxon>Phyllachora</taxon>
    </lineage>
</organism>
<comment type="caution">
    <text evidence="8">The sequence shown here is derived from an EMBL/GenBank/DDBJ whole genome shotgun (WGS) entry which is preliminary data.</text>
</comment>
<gene>
    <name evidence="8" type="ORF">P8C59_001513</name>
</gene>
<evidence type="ECO:0000256" key="3">
    <source>
        <dbReference type="ARBA" id="ARBA00022827"/>
    </source>
</evidence>
<keyword evidence="9" id="KW-1185">Reference proteome</keyword>
<dbReference type="EMBL" id="JAQQPM010000001">
    <property type="protein sequence ID" value="KAK2067806.1"/>
    <property type="molecule type" value="Genomic_DNA"/>
</dbReference>
<dbReference type="Proteomes" id="UP001217918">
    <property type="component" value="Unassembled WGS sequence"/>
</dbReference>
<sequence>MAESPLSIAIVGGGIIGLMTALGLTRRGLRVTVYERAAQWPDYGAGFAFTAVARESMRRLDPDVLAALLRVGARDPSPTFQYWDGAGPGDKAAAADPAAALIFEVPEHHLGFVACLRSRFLLEMAGLLAARAGTEEDLVRFNKQLVGLRDRPGEKVVLRFGDGTTAEADVVLGCDGVHSTMRRELLGHDHPAAQAHYAHKTVYRALVPLPGAMAALGAAKASRSGNHLGPGAHIVSYPVQSHNLYNLYLFVHDDGDWPHDAPGSAVPSSRDEALRALAGWGPHVRELAALLPPRVSKHAIFDMLAHPAPTYARGRACIAGDAAHASCPFHGSGTTMGVEDGLVLAELLADVAGPGDAQARAVRVEAALRAYSEVRMARSQWVVRSSREMGDMFEFRHAAVGRDGDRLRREFEERARVVWDFDVDGMVARAKEVFGRNLQRQ</sequence>
<name>A0AAD9HYJ3_9PEZI</name>
<dbReference type="Pfam" id="PF01494">
    <property type="entry name" value="FAD_binding_3"/>
    <property type="match status" value="1"/>
</dbReference>
<keyword evidence="4" id="KW-0560">Oxidoreductase</keyword>
<dbReference type="InterPro" id="IPR002938">
    <property type="entry name" value="FAD-bd"/>
</dbReference>
<feature type="domain" description="FAD-binding" evidence="7">
    <location>
        <begin position="137"/>
        <end position="384"/>
    </location>
</feature>
<evidence type="ECO:0000313" key="9">
    <source>
        <dbReference type="Proteomes" id="UP001217918"/>
    </source>
</evidence>
<evidence type="ECO:0000259" key="6">
    <source>
        <dbReference type="Pfam" id="PF01266"/>
    </source>
</evidence>
<evidence type="ECO:0000256" key="2">
    <source>
        <dbReference type="ARBA" id="ARBA00022630"/>
    </source>
</evidence>
<evidence type="ECO:0000256" key="5">
    <source>
        <dbReference type="SAM" id="Phobius"/>
    </source>
</evidence>
<evidence type="ECO:0000259" key="7">
    <source>
        <dbReference type="Pfam" id="PF01494"/>
    </source>
</evidence>
<evidence type="ECO:0000313" key="8">
    <source>
        <dbReference type="EMBL" id="KAK2067806.1"/>
    </source>
</evidence>
<dbReference type="Gene3D" id="3.50.50.60">
    <property type="entry name" value="FAD/NAD(P)-binding domain"/>
    <property type="match status" value="1"/>
</dbReference>
<dbReference type="PRINTS" id="PR00420">
    <property type="entry name" value="RNGMNOXGNASE"/>
</dbReference>
<dbReference type="InterPro" id="IPR036188">
    <property type="entry name" value="FAD/NAD-bd_sf"/>
</dbReference>
<comment type="similarity">
    <text evidence="1">Belongs to the paxM FAD-dependent monooxygenase family.</text>
</comment>
<evidence type="ECO:0000256" key="4">
    <source>
        <dbReference type="ARBA" id="ARBA00023002"/>
    </source>
</evidence>